<protein>
    <submittedName>
        <fullName evidence="1">Uncharacterized protein</fullName>
    </submittedName>
</protein>
<keyword evidence="2" id="KW-1185">Reference proteome</keyword>
<dbReference type="AlphaFoldDB" id="A0A928VGM3"/>
<evidence type="ECO:0000313" key="2">
    <source>
        <dbReference type="Proteomes" id="UP000625316"/>
    </source>
</evidence>
<name>A0A928VGM3_9CYAN</name>
<organism evidence="1 2">
    <name type="scientific">Romeriopsis navalis LEGE 11480</name>
    <dbReference type="NCBI Taxonomy" id="2777977"/>
    <lineage>
        <taxon>Bacteria</taxon>
        <taxon>Bacillati</taxon>
        <taxon>Cyanobacteriota</taxon>
        <taxon>Cyanophyceae</taxon>
        <taxon>Leptolyngbyales</taxon>
        <taxon>Leptolyngbyaceae</taxon>
        <taxon>Romeriopsis</taxon>
        <taxon>Romeriopsis navalis</taxon>
    </lineage>
</organism>
<comment type="caution">
    <text evidence="1">The sequence shown here is derived from an EMBL/GenBank/DDBJ whole genome shotgun (WGS) entry which is preliminary data.</text>
</comment>
<evidence type="ECO:0000313" key="1">
    <source>
        <dbReference type="EMBL" id="MBE9028251.1"/>
    </source>
</evidence>
<reference evidence="1" key="1">
    <citation type="submission" date="2020-10" db="EMBL/GenBank/DDBJ databases">
        <authorList>
            <person name="Castelo-Branco R."/>
            <person name="Eusebio N."/>
            <person name="Adriana R."/>
            <person name="Vieira A."/>
            <person name="Brugerolle De Fraissinette N."/>
            <person name="Rezende De Castro R."/>
            <person name="Schneider M.P."/>
            <person name="Vasconcelos V."/>
            <person name="Leao P.N."/>
        </authorList>
    </citation>
    <scope>NUCLEOTIDE SEQUENCE</scope>
    <source>
        <strain evidence="1">LEGE 11480</strain>
    </source>
</reference>
<accession>A0A928VGM3</accession>
<dbReference type="EMBL" id="JADEXQ010000001">
    <property type="protein sequence ID" value="MBE9028251.1"/>
    <property type="molecule type" value="Genomic_DNA"/>
</dbReference>
<dbReference type="Proteomes" id="UP000625316">
    <property type="component" value="Unassembled WGS sequence"/>
</dbReference>
<proteinExistence type="predicted"/>
<gene>
    <name evidence="1" type="ORF">IQ266_00590</name>
</gene>
<sequence length="65" mass="7841">MREKVSQGALKPSQLAKTKVSSIHSAWKGEKQWKFLWRRRDKLVRAKQLKSFYPRKFWHLETEGL</sequence>